<evidence type="ECO:0000313" key="1">
    <source>
        <dbReference type="EMBL" id="MPC67397.1"/>
    </source>
</evidence>
<comment type="caution">
    <text evidence="1">The sequence shown here is derived from an EMBL/GenBank/DDBJ whole genome shotgun (WGS) entry which is preliminary data.</text>
</comment>
<dbReference type="Proteomes" id="UP000324222">
    <property type="component" value="Unassembled WGS sequence"/>
</dbReference>
<name>A0A5B7HDK3_PORTR</name>
<keyword evidence="2" id="KW-1185">Reference proteome</keyword>
<dbReference type="EMBL" id="VSRR010026187">
    <property type="protein sequence ID" value="MPC67397.1"/>
    <property type="molecule type" value="Genomic_DNA"/>
</dbReference>
<proteinExistence type="predicted"/>
<gene>
    <name evidence="1" type="ORF">E2C01_061572</name>
</gene>
<dbReference type="AlphaFoldDB" id="A0A5B7HDK3"/>
<reference evidence="1 2" key="1">
    <citation type="submission" date="2019-05" db="EMBL/GenBank/DDBJ databases">
        <title>Another draft genome of Portunus trituberculatus and its Hox gene families provides insights of decapod evolution.</title>
        <authorList>
            <person name="Jeong J.-H."/>
            <person name="Song I."/>
            <person name="Kim S."/>
            <person name="Choi T."/>
            <person name="Kim D."/>
            <person name="Ryu S."/>
            <person name="Kim W."/>
        </authorList>
    </citation>
    <scope>NUCLEOTIDE SEQUENCE [LARGE SCALE GENOMIC DNA]</scope>
    <source>
        <tissue evidence="1">Muscle</tissue>
    </source>
</reference>
<evidence type="ECO:0000313" key="2">
    <source>
        <dbReference type="Proteomes" id="UP000324222"/>
    </source>
</evidence>
<organism evidence="1 2">
    <name type="scientific">Portunus trituberculatus</name>
    <name type="common">Swimming crab</name>
    <name type="synonym">Neptunus trituberculatus</name>
    <dbReference type="NCBI Taxonomy" id="210409"/>
    <lineage>
        <taxon>Eukaryota</taxon>
        <taxon>Metazoa</taxon>
        <taxon>Ecdysozoa</taxon>
        <taxon>Arthropoda</taxon>
        <taxon>Crustacea</taxon>
        <taxon>Multicrustacea</taxon>
        <taxon>Malacostraca</taxon>
        <taxon>Eumalacostraca</taxon>
        <taxon>Eucarida</taxon>
        <taxon>Decapoda</taxon>
        <taxon>Pleocyemata</taxon>
        <taxon>Brachyura</taxon>
        <taxon>Eubrachyura</taxon>
        <taxon>Portunoidea</taxon>
        <taxon>Portunidae</taxon>
        <taxon>Portuninae</taxon>
        <taxon>Portunus</taxon>
    </lineage>
</organism>
<accession>A0A5B7HDK3</accession>
<sequence length="109" mass="12427">MTGQKTIIILHILVTIPYGSKRPHCVLVVAKDSGALLACVLLYKAWWRRVPGDGGSCLWQNEQSVAVTMDMARLLRYKNLELQLCCLLGDDVKHKGFFNFCRVMEQQHH</sequence>
<protein>
    <submittedName>
        <fullName evidence="1">Uncharacterized protein</fullName>
    </submittedName>
</protein>